<dbReference type="PANTHER" id="PTHR33567:SF3">
    <property type="entry name" value="CHROMATE ION TRANSPORTER (EUROFUNG)"/>
    <property type="match status" value="1"/>
</dbReference>
<dbReference type="HOGENOM" id="CLU_018106_0_0_7"/>
<proteinExistence type="inferred from homology"/>
<name>A9GDW8_SORC5</name>
<keyword evidence="9" id="KW-1185">Reference proteome</keyword>
<evidence type="ECO:0000256" key="1">
    <source>
        <dbReference type="ARBA" id="ARBA00004651"/>
    </source>
</evidence>
<dbReference type="GO" id="GO:0015109">
    <property type="term" value="F:chromate transmembrane transporter activity"/>
    <property type="evidence" value="ECO:0007669"/>
    <property type="project" value="InterPro"/>
</dbReference>
<evidence type="ECO:0000256" key="2">
    <source>
        <dbReference type="ARBA" id="ARBA00005262"/>
    </source>
</evidence>
<dbReference type="AlphaFoldDB" id="A9GDW8"/>
<feature type="transmembrane region" description="Helical" evidence="7">
    <location>
        <begin position="91"/>
        <end position="116"/>
    </location>
</feature>
<dbReference type="OrthoDB" id="9788907at2"/>
<feature type="transmembrane region" description="Helical" evidence="7">
    <location>
        <begin position="384"/>
        <end position="399"/>
    </location>
</feature>
<organism evidence="8 9">
    <name type="scientific">Sorangium cellulosum (strain So ce56)</name>
    <name type="common">Polyangium cellulosum (strain So ce56)</name>
    <dbReference type="NCBI Taxonomy" id="448385"/>
    <lineage>
        <taxon>Bacteria</taxon>
        <taxon>Pseudomonadati</taxon>
        <taxon>Myxococcota</taxon>
        <taxon>Polyangia</taxon>
        <taxon>Polyangiales</taxon>
        <taxon>Polyangiaceae</taxon>
        <taxon>Sorangium</taxon>
    </lineage>
</organism>
<dbReference type="EMBL" id="AM746676">
    <property type="protein sequence ID" value="CAN99410.1"/>
    <property type="molecule type" value="Genomic_DNA"/>
</dbReference>
<gene>
    <name evidence="8" type="primary">chrA</name>
    <name evidence="8" type="ordered locus">sce9237</name>
</gene>
<feature type="transmembrane region" description="Helical" evidence="7">
    <location>
        <begin position="128"/>
        <end position="148"/>
    </location>
</feature>
<dbReference type="BioCyc" id="SCEL448385:SCE_RS47245-MONOMER"/>
<evidence type="ECO:0000313" key="9">
    <source>
        <dbReference type="Proteomes" id="UP000002139"/>
    </source>
</evidence>
<feature type="transmembrane region" description="Helical" evidence="7">
    <location>
        <begin position="336"/>
        <end position="354"/>
    </location>
</feature>
<keyword evidence="3" id="KW-1003">Cell membrane</keyword>
<feature type="transmembrane region" description="Helical" evidence="7">
    <location>
        <begin position="233"/>
        <end position="255"/>
    </location>
</feature>
<feature type="transmembrane region" description="Helical" evidence="7">
    <location>
        <begin position="160"/>
        <end position="186"/>
    </location>
</feature>
<reference evidence="8 9" key="1">
    <citation type="journal article" date="2007" name="Nat. Biotechnol.">
        <title>Complete genome sequence of the myxobacterium Sorangium cellulosum.</title>
        <authorList>
            <person name="Schneiker S."/>
            <person name="Perlova O."/>
            <person name="Kaiser O."/>
            <person name="Gerth K."/>
            <person name="Alici A."/>
            <person name="Altmeyer M.O."/>
            <person name="Bartels D."/>
            <person name="Bekel T."/>
            <person name="Beyer S."/>
            <person name="Bode E."/>
            <person name="Bode H.B."/>
            <person name="Bolten C.J."/>
            <person name="Choudhuri J.V."/>
            <person name="Doss S."/>
            <person name="Elnakady Y.A."/>
            <person name="Frank B."/>
            <person name="Gaigalat L."/>
            <person name="Goesmann A."/>
            <person name="Groeger C."/>
            <person name="Gross F."/>
            <person name="Jelsbak L."/>
            <person name="Jelsbak L."/>
            <person name="Kalinowski J."/>
            <person name="Kegler C."/>
            <person name="Knauber T."/>
            <person name="Konietzny S."/>
            <person name="Kopp M."/>
            <person name="Krause L."/>
            <person name="Krug D."/>
            <person name="Linke B."/>
            <person name="Mahmud T."/>
            <person name="Martinez-Arias R."/>
            <person name="McHardy A.C."/>
            <person name="Merai M."/>
            <person name="Meyer F."/>
            <person name="Mormann S."/>
            <person name="Munoz-Dorado J."/>
            <person name="Perez J."/>
            <person name="Pradella S."/>
            <person name="Rachid S."/>
            <person name="Raddatz G."/>
            <person name="Rosenau F."/>
            <person name="Rueckert C."/>
            <person name="Sasse F."/>
            <person name="Scharfe M."/>
            <person name="Schuster S.C."/>
            <person name="Suen G."/>
            <person name="Treuner-Lange A."/>
            <person name="Velicer G.J."/>
            <person name="Vorholter F.-J."/>
            <person name="Weissman K.J."/>
            <person name="Welch R.D."/>
            <person name="Wenzel S.C."/>
            <person name="Whitworth D.E."/>
            <person name="Wilhelm S."/>
            <person name="Wittmann C."/>
            <person name="Bloecker H."/>
            <person name="Puehler A."/>
            <person name="Mueller R."/>
        </authorList>
    </citation>
    <scope>NUCLEOTIDE SEQUENCE [LARGE SCALE GENOMIC DNA]</scope>
    <source>
        <strain evidence="9">So ce56</strain>
    </source>
</reference>
<evidence type="ECO:0000256" key="6">
    <source>
        <dbReference type="ARBA" id="ARBA00023136"/>
    </source>
</evidence>
<dbReference type="Pfam" id="PF02417">
    <property type="entry name" value="Chromate_transp"/>
    <property type="match status" value="2"/>
</dbReference>
<evidence type="ECO:0000256" key="7">
    <source>
        <dbReference type="SAM" id="Phobius"/>
    </source>
</evidence>
<feature type="transmembrane region" description="Helical" evidence="7">
    <location>
        <begin position="302"/>
        <end position="324"/>
    </location>
</feature>
<keyword evidence="5 7" id="KW-1133">Transmembrane helix</keyword>
<dbReference type="KEGG" id="scl:sce9237"/>
<keyword evidence="6 7" id="KW-0472">Membrane</keyword>
<accession>A9GDW8</accession>
<comment type="subcellular location">
    <subcellularLocation>
        <location evidence="1">Cell membrane</location>
        <topology evidence="1">Multi-pass membrane protein</topology>
    </subcellularLocation>
</comment>
<sequence>MSKDSGIEGAPTSGETPGAALWELARLFFRLGATAFGGPAAHVAMMEDEVVRRRGWMTREDFLDLYGATNLIPGPSSTELAIHIGHRRAGWAGLLVAGGCFIVPAALITLGFAWAYVRFGAVPEMSALLYGVKPVIIAVVAQALWGLGRAGLRSRPSLGLAALCAGASLFGIHELAVLAGAGVLAVSHRLAAGRLAGPPPGAAAVAVPLAVPLASGAAATAAAVGVPFGLLPLFLFFAKVGSVLFGSGYVLLAFLRADLVERYRWMTEAQLLDAVAVGQVTPGPVFTAATFIGYLLGRVPGALVATAGIFVPAFFFVALSGPLIPRVRRSPVASAFLDGVNAASLALMAVVSFHLARAAVVDWLTGALAIAAALLLIRYRVSSLWLILAGAVIGVASVHV</sequence>
<comment type="similarity">
    <text evidence="2">Belongs to the chromate ion transporter (CHR) (TC 2.A.51) family.</text>
</comment>
<dbReference type="InterPro" id="IPR014047">
    <property type="entry name" value="Chr_Tranpt_l_chain"/>
</dbReference>
<dbReference type="NCBIfam" id="TIGR00937">
    <property type="entry name" value="2A51"/>
    <property type="match status" value="1"/>
</dbReference>
<protein>
    <submittedName>
        <fullName evidence="8">Chromate transport protein</fullName>
    </submittedName>
</protein>
<feature type="transmembrane region" description="Helical" evidence="7">
    <location>
        <begin position="275"/>
        <end position="296"/>
    </location>
</feature>
<evidence type="ECO:0000256" key="4">
    <source>
        <dbReference type="ARBA" id="ARBA00022692"/>
    </source>
</evidence>
<dbReference type="RefSeq" id="WP_012241845.1">
    <property type="nucleotide sequence ID" value="NC_010162.1"/>
</dbReference>
<dbReference type="GO" id="GO:0005886">
    <property type="term" value="C:plasma membrane"/>
    <property type="evidence" value="ECO:0007669"/>
    <property type="project" value="UniProtKB-SubCell"/>
</dbReference>
<dbReference type="PANTHER" id="PTHR33567">
    <property type="entry name" value="CHROMATE ION TRANSPORTER (EUROFUNG)"/>
    <property type="match status" value="1"/>
</dbReference>
<evidence type="ECO:0000256" key="5">
    <source>
        <dbReference type="ARBA" id="ARBA00022989"/>
    </source>
</evidence>
<keyword evidence="4 7" id="KW-0812">Transmembrane</keyword>
<evidence type="ECO:0000256" key="3">
    <source>
        <dbReference type="ARBA" id="ARBA00022475"/>
    </source>
</evidence>
<dbReference type="PIRSF" id="PIRSF004810">
    <property type="entry name" value="ChrA"/>
    <property type="match status" value="1"/>
</dbReference>
<dbReference type="eggNOG" id="COG2059">
    <property type="taxonomic scope" value="Bacteria"/>
</dbReference>
<dbReference type="Proteomes" id="UP000002139">
    <property type="component" value="Chromosome"/>
</dbReference>
<evidence type="ECO:0000313" key="8">
    <source>
        <dbReference type="EMBL" id="CAN99410.1"/>
    </source>
</evidence>
<dbReference type="InterPro" id="IPR003370">
    <property type="entry name" value="Chromate_transpt"/>
</dbReference>